<keyword evidence="5 8" id="KW-0812">Transmembrane</keyword>
<proteinExistence type="inferred from homology"/>
<evidence type="ECO:0000256" key="3">
    <source>
        <dbReference type="ARBA" id="ARBA00022449"/>
    </source>
</evidence>
<reference evidence="9 10" key="1">
    <citation type="submission" date="2016-10" db="EMBL/GenBank/DDBJ databases">
        <authorList>
            <person name="de Groot N.N."/>
        </authorList>
    </citation>
    <scope>NUCLEOTIDE SEQUENCE [LARGE SCALE GENOMIC DNA]</scope>
    <source>
        <strain evidence="9 10">DSM 23995</strain>
    </source>
</reference>
<keyword evidence="4" id="KW-1003">Cell membrane</keyword>
<dbReference type="InterPro" id="IPR002758">
    <property type="entry name" value="Cation_antiport_E"/>
</dbReference>
<dbReference type="Proteomes" id="UP000199516">
    <property type="component" value="Unassembled WGS sequence"/>
</dbReference>
<evidence type="ECO:0000256" key="5">
    <source>
        <dbReference type="ARBA" id="ARBA00022692"/>
    </source>
</evidence>
<dbReference type="OrthoDB" id="9800498at2"/>
<organism evidence="9 10">
    <name type="scientific">Alteribacillus iranensis</name>
    <dbReference type="NCBI Taxonomy" id="930128"/>
    <lineage>
        <taxon>Bacteria</taxon>
        <taxon>Bacillati</taxon>
        <taxon>Bacillota</taxon>
        <taxon>Bacilli</taxon>
        <taxon>Bacillales</taxon>
        <taxon>Bacillaceae</taxon>
        <taxon>Alteribacillus</taxon>
    </lineage>
</organism>
<dbReference type="STRING" id="930128.SAMN05192532_101102"/>
<evidence type="ECO:0000256" key="6">
    <source>
        <dbReference type="ARBA" id="ARBA00022989"/>
    </source>
</evidence>
<dbReference type="Pfam" id="PF01899">
    <property type="entry name" value="MNHE"/>
    <property type="match status" value="1"/>
</dbReference>
<keyword evidence="10" id="KW-1185">Reference proteome</keyword>
<dbReference type="RefSeq" id="WP_091656064.1">
    <property type="nucleotide sequence ID" value="NZ_FONT01000001.1"/>
</dbReference>
<dbReference type="GO" id="GO:0008324">
    <property type="term" value="F:monoatomic cation transmembrane transporter activity"/>
    <property type="evidence" value="ECO:0007669"/>
    <property type="project" value="InterPro"/>
</dbReference>
<name>A0A1I1Z8D5_9BACI</name>
<dbReference type="EMBL" id="FONT01000001">
    <property type="protein sequence ID" value="SFE28104.1"/>
    <property type="molecule type" value="Genomic_DNA"/>
</dbReference>
<sequence>MAIQIIINLIMAFTWMFLNNSWTFVSFLSGYVIGLGILYLVRGFFPKRFYFITFIAIIKLILIFIKELFLSTIQVVSQVLRPRLDIRPGIFAMDIDLKDDWEVTLLSCLITLTPGTLVVDVSPDSKTLYIHSLDLEDVNDEKRQIENSFIKAIQEVRA</sequence>
<comment type="similarity">
    <text evidence="2">Belongs to the CPA3 antiporters (TC 2.A.63) subunit E family.</text>
</comment>
<keyword evidence="6 8" id="KW-1133">Transmembrane helix</keyword>
<evidence type="ECO:0000256" key="7">
    <source>
        <dbReference type="ARBA" id="ARBA00023136"/>
    </source>
</evidence>
<protein>
    <submittedName>
        <fullName evidence="9">Multisubunit sodium/proton antiporter, MrpE subunit</fullName>
    </submittedName>
</protein>
<dbReference type="PIRSF" id="PIRSF019239">
    <property type="entry name" value="MrpE"/>
    <property type="match status" value="1"/>
</dbReference>
<evidence type="ECO:0000256" key="8">
    <source>
        <dbReference type="SAM" id="Phobius"/>
    </source>
</evidence>
<dbReference type="PANTHER" id="PTHR34584:SF1">
    <property type="entry name" value="NA(+)_H(+) ANTIPORTER SUBUNIT E1"/>
    <property type="match status" value="1"/>
</dbReference>
<comment type="subcellular location">
    <subcellularLocation>
        <location evidence="1">Cell membrane</location>
        <topology evidence="1">Multi-pass membrane protein</topology>
    </subcellularLocation>
</comment>
<keyword evidence="3" id="KW-0813">Transport</keyword>
<feature type="transmembrane region" description="Helical" evidence="8">
    <location>
        <begin position="48"/>
        <end position="65"/>
    </location>
</feature>
<evidence type="ECO:0000313" key="10">
    <source>
        <dbReference type="Proteomes" id="UP000199516"/>
    </source>
</evidence>
<accession>A0A1I1Z8D5</accession>
<dbReference type="AlphaFoldDB" id="A0A1I1Z8D5"/>
<feature type="transmembrane region" description="Helical" evidence="8">
    <location>
        <begin position="21"/>
        <end position="41"/>
    </location>
</feature>
<keyword evidence="3" id="KW-0050">Antiport</keyword>
<dbReference type="PANTHER" id="PTHR34584">
    <property type="entry name" value="NA(+)/H(+) ANTIPORTER SUBUNIT E1"/>
    <property type="match status" value="1"/>
</dbReference>
<evidence type="ECO:0000256" key="2">
    <source>
        <dbReference type="ARBA" id="ARBA00006228"/>
    </source>
</evidence>
<evidence type="ECO:0000256" key="4">
    <source>
        <dbReference type="ARBA" id="ARBA00022475"/>
    </source>
</evidence>
<dbReference type="NCBIfam" id="NF009292">
    <property type="entry name" value="PRK12651.1-3"/>
    <property type="match status" value="1"/>
</dbReference>
<keyword evidence="7 8" id="KW-0472">Membrane</keyword>
<dbReference type="GO" id="GO:0005886">
    <property type="term" value="C:plasma membrane"/>
    <property type="evidence" value="ECO:0007669"/>
    <property type="project" value="UniProtKB-SubCell"/>
</dbReference>
<evidence type="ECO:0000256" key="1">
    <source>
        <dbReference type="ARBA" id="ARBA00004651"/>
    </source>
</evidence>
<evidence type="ECO:0000313" key="9">
    <source>
        <dbReference type="EMBL" id="SFE28104.1"/>
    </source>
</evidence>
<dbReference type="GO" id="GO:0015297">
    <property type="term" value="F:antiporter activity"/>
    <property type="evidence" value="ECO:0007669"/>
    <property type="project" value="UniProtKB-KW"/>
</dbReference>
<gene>
    <name evidence="9" type="ORF">SAMN05192532_101102</name>
</gene>